<dbReference type="Proteomes" id="UP000588586">
    <property type="component" value="Unassembled WGS sequence"/>
</dbReference>
<feature type="domain" description="HTH marR-type" evidence="2">
    <location>
        <begin position="23"/>
        <end position="155"/>
    </location>
</feature>
<dbReference type="AlphaFoldDB" id="A0A849HJ94"/>
<dbReference type="SUPFAM" id="SSF46785">
    <property type="entry name" value="Winged helix' DNA-binding domain"/>
    <property type="match status" value="1"/>
</dbReference>
<evidence type="ECO:0000313" key="3">
    <source>
        <dbReference type="EMBL" id="NNM47342.1"/>
    </source>
</evidence>
<dbReference type="Gene3D" id="1.10.10.10">
    <property type="entry name" value="Winged helix-like DNA-binding domain superfamily/Winged helix DNA-binding domain"/>
    <property type="match status" value="1"/>
</dbReference>
<dbReference type="PROSITE" id="PS50995">
    <property type="entry name" value="HTH_MARR_2"/>
    <property type="match status" value="1"/>
</dbReference>
<keyword evidence="4" id="KW-1185">Reference proteome</keyword>
<name>A0A849HJ94_9MICO</name>
<feature type="compositionally biased region" description="Low complexity" evidence="1">
    <location>
        <begin position="167"/>
        <end position="185"/>
    </location>
</feature>
<dbReference type="RefSeq" id="WP_171244451.1">
    <property type="nucleotide sequence ID" value="NZ_JABEPQ010000003.1"/>
</dbReference>
<evidence type="ECO:0000259" key="2">
    <source>
        <dbReference type="PROSITE" id="PS50995"/>
    </source>
</evidence>
<reference evidence="3 4" key="1">
    <citation type="submission" date="2020-04" db="EMBL/GenBank/DDBJ databases">
        <title>Knoellia sp. isolate from air conditioner.</title>
        <authorList>
            <person name="Chea S."/>
            <person name="Kim D.-U."/>
        </authorList>
    </citation>
    <scope>NUCLEOTIDE SEQUENCE [LARGE SCALE GENOMIC DNA]</scope>
    <source>
        <strain evidence="3 4">DB2414S</strain>
    </source>
</reference>
<comment type="caution">
    <text evidence="3">The sequence shown here is derived from an EMBL/GenBank/DDBJ whole genome shotgun (WGS) entry which is preliminary data.</text>
</comment>
<dbReference type="PANTHER" id="PTHR33164">
    <property type="entry name" value="TRANSCRIPTIONAL REGULATOR, MARR FAMILY"/>
    <property type="match status" value="1"/>
</dbReference>
<evidence type="ECO:0000256" key="1">
    <source>
        <dbReference type="SAM" id="MobiDB-lite"/>
    </source>
</evidence>
<dbReference type="InterPro" id="IPR000835">
    <property type="entry name" value="HTH_MarR-typ"/>
</dbReference>
<feature type="region of interest" description="Disordered" evidence="1">
    <location>
        <begin position="158"/>
        <end position="185"/>
    </location>
</feature>
<dbReference type="InterPro" id="IPR036390">
    <property type="entry name" value="WH_DNA-bd_sf"/>
</dbReference>
<dbReference type="GO" id="GO:0006950">
    <property type="term" value="P:response to stress"/>
    <property type="evidence" value="ECO:0007669"/>
    <property type="project" value="TreeGrafter"/>
</dbReference>
<dbReference type="GO" id="GO:0003700">
    <property type="term" value="F:DNA-binding transcription factor activity"/>
    <property type="evidence" value="ECO:0007669"/>
    <property type="project" value="InterPro"/>
</dbReference>
<protein>
    <submittedName>
        <fullName evidence="3">MarR family transcriptional regulator</fullName>
    </submittedName>
</protein>
<gene>
    <name evidence="3" type="ORF">HJG52_15200</name>
</gene>
<organism evidence="3 4">
    <name type="scientific">Knoellia koreensis</name>
    <dbReference type="NCBI Taxonomy" id="2730921"/>
    <lineage>
        <taxon>Bacteria</taxon>
        <taxon>Bacillati</taxon>
        <taxon>Actinomycetota</taxon>
        <taxon>Actinomycetes</taxon>
        <taxon>Micrococcales</taxon>
        <taxon>Intrasporangiaceae</taxon>
        <taxon>Knoellia</taxon>
    </lineage>
</organism>
<dbReference type="EMBL" id="JABEPQ010000003">
    <property type="protein sequence ID" value="NNM47342.1"/>
    <property type="molecule type" value="Genomic_DNA"/>
</dbReference>
<proteinExistence type="predicted"/>
<dbReference type="Pfam" id="PF01047">
    <property type="entry name" value="MarR"/>
    <property type="match status" value="1"/>
</dbReference>
<accession>A0A849HJ94</accession>
<sequence>MSPKKPSSDQSRLDRSPLDRATAERVSLDLVRLVKLVKVVRMRAPRIHPAIDTMAYPLLFNLAQEELRVSALAERIHSDISTTSRQVTTLVGHGLLEKVSDPEDGRAQVVRLSPDGLALLEQVKAQRLAWFRELLADWTPEEASRFADDLERFTATLEAQAPTILDPTSSATTSPTASSPTTTEN</sequence>
<dbReference type="InterPro" id="IPR039422">
    <property type="entry name" value="MarR/SlyA-like"/>
</dbReference>
<evidence type="ECO:0000313" key="4">
    <source>
        <dbReference type="Proteomes" id="UP000588586"/>
    </source>
</evidence>
<dbReference type="PANTHER" id="PTHR33164:SF57">
    <property type="entry name" value="MARR-FAMILY TRANSCRIPTIONAL REGULATOR"/>
    <property type="match status" value="1"/>
</dbReference>
<dbReference type="SMART" id="SM00347">
    <property type="entry name" value="HTH_MARR"/>
    <property type="match status" value="1"/>
</dbReference>
<dbReference type="InterPro" id="IPR036388">
    <property type="entry name" value="WH-like_DNA-bd_sf"/>
</dbReference>